<evidence type="ECO:0008006" key="9">
    <source>
        <dbReference type="Google" id="ProtNLM"/>
    </source>
</evidence>
<dbReference type="OrthoDB" id="5592858at2759"/>
<dbReference type="Proteomes" id="UP001139887">
    <property type="component" value="Unassembled WGS sequence"/>
</dbReference>
<keyword evidence="4 6" id="KW-0472">Membrane</keyword>
<feature type="region of interest" description="Disordered" evidence="5">
    <location>
        <begin position="173"/>
        <end position="204"/>
    </location>
</feature>
<feature type="region of interest" description="Disordered" evidence="5">
    <location>
        <begin position="244"/>
        <end position="275"/>
    </location>
</feature>
<feature type="compositionally biased region" description="Polar residues" evidence="5">
    <location>
        <begin position="314"/>
        <end position="332"/>
    </location>
</feature>
<evidence type="ECO:0000256" key="6">
    <source>
        <dbReference type="SAM" id="Phobius"/>
    </source>
</evidence>
<dbReference type="GO" id="GO:0016020">
    <property type="term" value="C:membrane"/>
    <property type="evidence" value="ECO:0007669"/>
    <property type="project" value="UniProtKB-SubCell"/>
</dbReference>
<dbReference type="InterPro" id="IPR051694">
    <property type="entry name" value="Immunoregulatory_rcpt-like"/>
</dbReference>
<keyword evidence="8" id="KW-1185">Reference proteome</keyword>
<feature type="region of interest" description="Disordered" evidence="5">
    <location>
        <begin position="354"/>
        <end position="429"/>
    </location>
</feature>
<feature type="region of interest" description="Disordered" evidence="5">
    <location>
        <begin position="287"/>
        <end position="338"/>
    </location>
</feature>
<comment type="subcellular location">
    <subcellularLocation>
        <location evidence="1">Membrane</location>
        <topology evidence="1">Single-pass membrane protein</topology>
    </subcellularLocation>
</comment>
<keyword evidence="3 6" id="KW-1133">Transmembrane helix</keyword>
<dbReference type="AlphaFoldDB" id="A0A9W8I5U6"/>
<proteinExistence type="predicted"/>
<evidence type="ECO:0000256" key="4">
    <source>
        <dbReference type="ARBA" id="ARBA00023136"/>
    </source>
</evidence>
<evidence type="ECO:0000256" key="1">
    <source>
        <dbReference type="ARBA" id="ARBA00004167"/>
    </source>
</evidence>
<feature type="non-terminal residue" evidence="7">
    <location>
        <position position="429"/>
    </location>
</feature>
<feature type="transmembrane region" description="Helical" evidence="6">
    <location>
        <begin position="210"/>
        <end position="234"/>
    </location>
</feature>
<organism evidence="7 8">
    <name type="scientific">Coemansia brasiliensis</name>
    <dbReference type="NCBI Taxonomy" id="2650707"/>
    <lineage>
        <taxon>Eukaryota</taxon>
        <taxon>Fungi</taxon>
        <taxon>Fungi incertae sedis</taxon>
        <taxon>Zoopagomycota</taxon>
        <taxon>Kickxellomycotina</taxon>
        <taxon>Kickxellomycetes</taxon>
        <taxon>Kickxellales</taxon>
        <taxon>Kickxellaceae</taxon>
        <taxon>Coemansia</taxon>
    </lineage>
</organism>
<feature type="compositionally biased region" description="Polar residues" evidence="5">
    <location>
        <begin position="174"/>
        <end position="189"/>
    </location>
</feature>
<name>A0A9W8I5U6_9FUNG</name>
<accession>A0A9W8I5U6</accession>
<dbReference type="PANTHER" id="PTHR15549:SF33">
    <property type="entry name" value="MEMBRANE PROTEIN WSC4, PUTATIVE (AFU_ORTHOLOGUE AFUA_5G09020)-RELATED"/>
    <property type="match status" value="1"/>
</dbReference>
<evidence type="ECO:0000313" key="7">
    <source>
        <dbReference type="EMBL" id="KAJ2843064.1"/>
    </source>
</evidence>
<feature type="compositionally biased region" description="Basic and acidic residues" evidence="5">
    <location>
        <begin position="377"/>
        <end position="391"/>
    </location>
</feature>
<dbReference type="PANTHER" id="PTHR15549">
    <property type="entry name" value="PAIRED IMMUNOGLOBULIN-LIKE TYPE 2 RECEPTOR"/>
    <property type="match status" value="1"/>
</dbReference>
<protein>
    <recommendedName>
        <fullName evidence="9">Mid2 domain-containing protein</fullName>
    </recommendedName>
</protein>
<comment type="caution">
    <text evidence="7">The sequence shown here is derived from an EMBL/GenBank/DDBJ whole genome shotgun (WGS) entry which is preliminary data.</text>
</comment>
<dbReference type="EMBL" id="JANBUW010001538">
    <property type="protein sequence ID" value="KAJ2843064.1"/>
    <property type="molecule type" value="Genomic_DNA"/>
</dbReference>
<sequence length="429" mass="45734">MSTLELASDCSAQLYCTQSDQALAYGNQYVLQWNNQFSPLNSESQVTVSVYSTYDLKNPIYSVNGVSNVNGRISLTPEASWFSRYSGTNTDAGRDQQIYFAVYLLGNQPPPVNAMLPLRLTATPEQYQQILAIIHPSSTSETATSSEVSSAVASSSASLESNELKSSFGAAFSSKPTVDTSTATIQAEQSLSSTTESSDSHGRSGLSGGAIAGIVVGSAVGLLLLILLLLLPMYRRRQRRKRMLANSNNIDGRPPPLSSSSSTNSHPGGGSDAAVAAGAGAGVAAAAAARHLDEKQRPDSASPSDTPLLLGGRPNNSFNSREGSLVDSQMSPKTAVYQPLNLDSPRVMMNMPSSTRSARDLTSEKPIASPDPILSTDDARQIGDIFRDALRKPPPVSEDGVSDSPNRESMLLHMDDELEEEEDPGWRER</sequence>
<keyword evidence="2 6" id="KW-0812">Transmembrane</keyword>
<evidence type="ECO:0000256" key="2">
    <source>
        <dbReference type="ARBA" id="ARBA00022692"/>
    </source>
</evidence>
<gene>
    <name evidence="7" type="ORF">IWW36_005682</name>
</gene>
<dbReference type="GO" id="GO:0071944">
    <property type="term" value="C:cell periphery"/>
    <property type="evidence" value="ECO:0007669"/>
    <property type="project" value="UniProtKB-ARBA"/>
</dbReference>
<evidence type="ECO:0000256" key="3">
    <source>
        <dbReference type="ARBA" id="ARBA00022989"/>
    </source>
</evidence>
<evidence type="ECO:0000313" key="8">
    <source>
        <dbReference type="Proteomes" id="UP001139887"/>
    </source>
</evidence>
<reference evidence="7" key="1">
    <citation type="submission" date="2022-07" db="EMBL/GenBank/DDBJ databases">
        <title>Phylogenomic reconstructions and comparative analyses of Kickxellomycotina fungi.</title>
        <authorList>
            <person name="Reynolds N.K."/>
            <person name="Stajich J.E."/>
            <person name="Barry K."/>
            <person name="Grigoriev I.V."/>
            <person name="Crous P."/>
            <person name="Smith M.E."/>
        </authorList>
    </citation>
    <scope>NUCLEOTIDE SEQUENCE</scope>
    <source>
        <strain evidence="7">NRRL 1566</strain>
    </source>
</reference>
<evidence type="ECO:0000256" key="5">
    <source>
        <dbReference type="SAM" id="MobiDB-lite"/>
    </source>
</evidence>